<evidence type="ECO:0000313" key="2">
    <source>
        <dbReference type="EMBL" id="SFJ10089.1"/>
    </source>
</evidence>
<gene>
    <name evidence="2" type="ORF">SAMN05421680_105237</name>
    <name evidence="1" type="ORF">Xmau_00022</name>
</gene>
<dbReference type="EMBL" id="FORG01000005">
    <property type="protein sequence ID" value="SFJ10089.1"/>
    <property type="molecule type" value="Genomic_DNA"/>
</dbReference>
<evidence type="ECO:0000313" key="4">
    <source>
        <dbReference type="Proteomes" id="UP000224607"/>
    </source>
</evidence>
<dbReference type="Proteomes" id="UP000224607">
    <property type="component" value="Unassembled WGS sequence"/>
</dbReference>
<dbReference type="InterPro" id="IPR053165">
    <property type="entry name" value="HSI-I_assembly_Hcp1"/>
</dbReference>
<reference evidence="2" key="1">
    <citation type="submission" date="2016-10" db="EMBL/GenBank/DDBJ databases">
        <authorList>
            <person name="de Groot N.N."/>
        </authorList>
    </citation>
    <scope>NUCLEOTIDE SEQUENCE [LARGE SCALE GENOMIC DNA]</scope>
    <source>
        <strain evidence="2">DSM 17908</strain>
    </source>
</reference>
<sequence length="164" mass="18234">MSISTDAYINFSNVKGESEDHEYKEWTAVRTFAFALSNTLCYDTSTPGLGAGTVSVGDLQVELVFDKACITLRQYLVQGTHIDSTKLKVRRQGGTQVPWYSLEMDNAVISESKISYGDGYFFALVFIKFKAYKEAYIPQDNKGAKGAEIQYKWIPAKTQTAPAA</sequence>
<accession>A0A1I3NLM5</accession>
<dbReference type="AlphaFoldDB" id="A0A1I3NLM5"/>
<organism evidence="2 3">
    <name type="scientific">Xenorhabdus mauleonii</name>
    <dbReference type="NCBI Taxonomy" id="351675"/>
    <lineage>
        <taxon>Bacteria</taxon>
        <taxon>Pseudomonadati</taxon>
        <taxon>Pseudomonadota</taxon>
        <taxon>Gammaproteobacteria</taxon>
        <taxon>Enterobacterales</taxon>
        <taxon>Morganellaceae</taxon>
        <taxon>Xenorhabdus</taxon>
    </lineage>
</organism>
<dbReference type="STRING" id="351675.SAMN05421680_105237"/>
<dbReference type="Pfam" id="PF05638">
    <property type="entry name" value="T6SS_HCP"/>
    <property type="match status" value="1"/>
</dbReference>
<dbReference type="EMBL" id="NITY01000001">
    <property type="protein sequence ID" value="PHM45642.1"/>
    <property type="molecule type" value="Genomic_DNA"/>
</dbReference>
<dbReference type="RefSeq" id="WP_092509484.1">
    <property type="nucleotide sequence ID" value="NZ_CAWNQB010000001.1"/>
</dbReference>
<protein>
    <submittedName>
        <fullName evidence="1">Type VI secretion system protein EvpC</fullName>
    </submittedName>
    <submittedName>
        <fullName evidence="2">Type VI secretion system secreted protein Hcp</fullName>
    </submittedName>
</protein>
<dbReference type="InterPro" id="IPR008514">
    <property type="entry name" value="T6SS_Hcp"/>
</dbReference>
<dbReference type="InterPro" id="IPR036624">
    <property type="entry name" value="Hcp1-lik_sf"/>
</dbReference>
<keyword evidence="4" id="KW-1185">Reference proteome</keyword>
<dbReference type="PANTHER" id="PTHR36152">
    <property type="entry name" value="CYTOPLASMIC PROTEIN-RELATED"/>
    <property type="match status" value="1"/>
</dbReference>
<evidence type="ECO:0000313" key="3">
    <source>
        <dbReference type="Proteomes" id="UP000198919"/>
    </source>
</evidence>
<dbReference type="OrthoDB" id="4865570at2"/>
<dbReference type="Gene3D" id="2.30.110.20">
    <property type="entry name" value="Hcp1-like"/>
    <property type="match status" value="1"/>
</dbReference>
<dbReference type="SUPFAM" id="SSF141452">
    <property type="entry name" value="Hcp1-like"/>
    <property type="match status" value="1"/>
</dbReference>
<dbReference type="PANTHER" id="PTHR36152:SF1">
    <property type="entry name" value="UBIQUITIN-LIKE DOMAIN-CONTAINING PROTEIN"/>
    <property type="match status" value="1"/>
</dbReference>
<proteinExistence type="predicted"/>
<dbReference type="Proteomes" id="UP000198919">
    <property type="component" value="Unassembled WGS sequence"/>
</dbReference>
<reference evidence="3" key="2">
    <citation type="submission" date="2016-10" db="EMBL/GenBank/DDBJ databases">
        <authorList>
            <person name="Varghese N."/>
            <person name="Submissions S."/>
        </authorList>
    </citation>
    <scope>NUCLEOTIDE SEQUENCE [LARGE SCALE GENOMIC DNA]</scope>
    <source>
        <strain evidence="3">DSM 17908</strain>
    </source>
</reference>
<reference evidence="1 4" key="3">
    <citation type="journal article" date="2017" name="Nat. Microbiol.">
        <title>Natural product diversity associated with the nematode symbionts Photorhabdus and Xenorhabdus.</title>
        <authorList>
            <person name="Tobias N.J."/>
            <person name="Wolff H."/>
            <person name="Djahanschiri B."/>
            <person name="Grundmann F."/>
            <person name="Kronenwerth M."/>
            <person name="Shi Y.M."/>
            <person name="Simonyi S."/>
            <person name="Grun P."/>
            <person name="Shapiro-Ilan D."/>
            <person name="Pidot S.J."/>
            <person name="Stinear T.P."/>
            <person name="Ebersberger I."/>
            <person name="Bode H.B."/>
        </authorList>
    </citation>
    <scope>NUCLEOTIDE SEQUENCE [LARGE SCALE GENOMIC DNA]</scope>
    <source>
        <strain evidence="1 4">DSM 17908</strain>
    </source>
</reference>
<name>A0A1I3NLM5_9GAMM</name>
<evidence type="ECO:0000313" key="1">
    <source>
        <dbReference type="EMBL" id="PHM45642.1"/>
    </source>
</evidence>